<dbReference type="RefSeq" id="WP_072872790.1">
    <property type="nucleotide sequence ID" value="NZ_FRAF01000002.1"/>
</dbReference>
<dbReference type="PANTHER" id="PTHR37461:SF1">
    <property type="entry name" value="ANTI-SIGMA-K FACTOR RSKA"/>
    <property type="match status" value="1"/>
</dbReference>
<keyword evidence="14" id="KW-1185">Reference proteome</keyword>
<dbReference type="InterPro" id="IPR013087">
    <property type="entry name" value="Znf_C2H2_type"/>
</dbReference>
<feature type="domain" description="C2H2-type" evidence="12">
    <location>
        <begin position="34"/>
        <end position="54"/>
    </location>
</feature>
<evidence type="ECO:0000256" key="9">
    <source>
        <dbReference type="ARBA" id="ARBA00029829"/>
    </source>
</evidence>
<gene>
    <name evidence="13" type="ORF">SAMN05443507_10222</name>
</gene>
<dbReference type="AlphaFoldDB" id="A0A1M6KVK1"/>
<evidence type="ECO:0000256" key="7">
    <source>
        <dbReference type="ARBA" id="ARBA00024353"/>
    </source>
</evidence>
<dbReference type="InterPro" id="IPR018764">
    <property type="entry name" value="RskA_C"/>
</dbReference>
<name>A0A1M6KVK1_9BACL</name>
<comment type="similarity">
    <text evidence="7">Belongs to the zinc-associated anti-sigma factor (ZAS) superfamily. Anti-sigma-W factor family.</text>
</comment>
<evidence type="ECO:0000313" key="14">
    <source>
        <dbReference type="Proteomes" id="UP000184016"/>
    </source>
</evidence>
<keyword evidence="13" id="KW-0862">Zinc</keyword>
<evidence type="ECO:0000256" key="11">
    <source>
        <dbReference type="SAM" id="Phobius"/>
    </source>
</evidence>
<dbReference type="InterPro" id="IPR051474">
    <property type="entry name" value="Anti-sigma-K/W_factor"/>
</dbReference>
<reference evidence="14" key="1">
    <citation type="submission" date="2016-11" db="EMBL/GenBank/DDBJ databases">
        <authorList>
            <person name="Varghese N."/>
            <person name="Submissions S."/>
        </authorList>
    </citation>
    <scope>NUCLEOTIDE SEQUENCE [LARGE SCALE GENOMIC DNA]</scope>
    <source>
        <strain evidence="14">USBA-503</strain>
    </source>
</reference>
<dbReference type="GO" id="GO:0006417">
    <property type="term" value="P:regulation of translation"/>
    <property type="evidence" value="ECO:0007669"/>
    <property type="project" value="TreeGrafter"/>
</dbReference>
<evidence type="ECO:0000259" key="12">
    <source>
        <dbReference type="PROSITE" id="PS00028"/>
    </source>
</evidence>
<dbReference type="STRING" id="1830138.SAMN05443507_10222"/>
<dbReference type="PROSITE" id="PS00028">
    <property type="entry name" value="ZINC_FINGER_C2H2_1"/>
    <property type="match status" value="1"/>
</dbReference>
<dbReference type="PANTHER" id="PTHR37461">
    <property type="entry name" value="ANTI-SIGMA-K FACTOR RSKA"/>
    <property type="match status" value="1"/>
</dbReference>
<proteinExistence type="inferred from homology"/>
<dbReference type="InterPro" id="IPR027383">
    <property type="entry name" value="Znf_put"/>
</dbReference>
<keyword evidence="13" id="KW-0863">Zinc-finger</keyword>
<comment type="subcellular location">
    <subcellularLocation>
        <location evidence="2">Cell membrane</location>
    </subcellularLocation>
    <subcellularLocation>
        <location evidence="1">Membrane</location>
        <topology evidence="1">Single-pass membrane protein</topology>
    </subcellularLocation>
</comment>
<keyword evidence="3" id="KW-1003">Cell membrane</keyword>
<dbReference type="Gene3D" id="1.10.10.1320">
    <property type="entry name" value="Anti-sigma factor, zinc-finger domain"/>
    <property type="match status" value="1"/>
</dbReference>
<dbReference type="GO" id="GO:0008270">
    <property type="term" value="F:zinc ion binding"/>
    <property type="evidence" value="ECO:0007669"/>
    <property type="project" value="UniProtKB-KW"/>
</dbReference>
<protein>
    <recommendedName>
        <fullName evidence="8">Anti-sigma-W factor RsiW</fullName>
    </recommendedName>
    <alternativeName>
        <fullName evidence="10">Regulator of SigK</fullName>
    </alternativeName>
    <alternativeName>
        <fullName evidence="9">Sigma-K anti-sigma factor RskA</fullName>
    </alternativeName>
</protein>
<dbReference type="Proteomes" id="UP000184016">
    <property type="component" value="Unassembled WGS sequence"/>
</dbReference>
<keyword evidence="13" id="KW-0479">Metal-binding</keyword>
<evidence type="ECO:0000256" key="6">
    <source>
        <dbReference type="ARBA" id="ARBA00023136"/>
    </source>
</evidence>
<evidence type="ECO:0000256" key="3">
    <source>
        <dbReference type="ARBA" id="ARBA00022475"/>
    </source>
</evidence>
<dbReference type="GO" id="GO:0005886">
    <property type="term" value="C:plasma membrane"/>
    <property type="evidence" value="ECO:0007669"/>
    <property type="project" value="UniProtKB-SubCell"/>
</dbReference>
<keyword evidence="4 11" id="KW-0812">Transmembrane</keyword>
<accession>A0A1M6KVK1</accession>
<keyword evidence="5 11" id="KW-1133">Transmembrane helix</keyword>
<evidence type="ECO:0000256" key="2">
    <source>
        <dbReference type="ARBA" id="ARBA00004236"/>
    </source>
</evidence>
<evidence type="ECO:0000256" key="8">
    <source>
        <dbReference type="ARBA" id="ARBA00024438"/>
    </source>
</evidence>
<evidence type="ECO:0000313" key="13">
    <source>
        <dbReference type="EMBL" id="SHJ62920.1"/>
    </source>
</evidence>
<evidence type="ECO:0000256" key="4">
    <source>
        <dbReference type="ARBA" id="ARBA00022692"/>
    </source>
</evidence>
<evidence type="ECO:0000256" key="5">
    <source>
        <dbReference type="ARBA" id="ARBA00022989"/>
    </source>
</evidence>
<dbReference type="Pfam" id="PF13490">
    <property type="entry name" value="zf-HC2"/>
    <property type="match status" value="1"/>
</dbReference>
<dbReference type="Pfam" id="PF10099">
    <property type="entry name" value="RskA_C"/>
    <property type="match status" value="1"/>
</dbReference>
<dbReference type="InterPro" id="IPR041916">
    <property type="entry name" value="Anti_sigma_zinc_sf"/>
</dbReference>
<organism evidence="13 14">
    <name type="scientific">Alicyclobacillus tolerans</name>
    <dbReference type="NCBI Taxonomy" id="90970"/>
    <lineage>
        <taxon>Bacteria</taxon>
        <taxon>Bacillati</taxon>
        <taxon>Bacillota</taxon>
        <taxon>Bacilli</taxon>
        <taxon>Bacillales</taxon>
        <taxon>Alicyclobacillaceae</taxon>
        <taxon>Alicyclobacillus</taxon>
    </lineage>
</organism>
<evidence type="ECO:0000256" key="1">
    <source>
        <dbReference type="ARBA" id="ARBA00004167"/>
    </source>
</evidence>
<keyword evidence="6 11" id="KW-0472">Membrane</keyword>
<feature type="transmembrane region" description="Helical" evidence="11">
    <location>
        <begin position="110"/>
        <end position="130"/>
    </location>
</feature>
<evidence type="ECO:0000256" key="10">
    <source>
        <dbReference type="ARBA" id="ARBA00030803"/>
    </source>
</evidence>
<dbReference type="EMBL" id="FRAF01000002">
    <property type="protein sequence ID" value="SHJ62920.1"/>
    <property type="molecule type" value="Genomic_DNA"/>
</dbReference>
<sequence length="257" mass="28971">MSGQTCESMDWLAYLSNQLSPEEHIRMQEHLHSCTACQAELKDIEQLFDHLSIHLELIEPPGSLKERVMSSIQAESTEEVENYKQEREAKGQPFSRLESFHPGYQRRRPFWIGLGYAVLFFLCGGLGLQLNHEHKLLTQLQQQMQDTPAMLSMHATSYDKEGQGEVILIPKGNSLRVIVVVNHLKPTVGSQVYHIWFWHHGTRSSAGVMTVNAEGKGTFVQTFPISFHEIDGIGITLEPNPNTTYPVGPKVLGVSHV</sequence>
<dbReference type="GO" id="GO:0016989">
    <property type="term" value="F:sigma factor antagonist activity"/>
    <property type="evidence" value="ECO:0007669"/>
    <property type="project" value="TreeGrafter"/>
</dbReference>